<comment type="caution">
    <text evidence="1">The sequence shown here is derived from an EMBL/GenBank/DDBJ whole genome shotgun (WGS) entry which is preliminary data.</text>
</comment>
<proteinExistence type="predicted"/>
<keyword evidence="2" id="KW-1185">Reference proteome</keyword>
<gene>
    <name evidence="1" type="ORF">DL764_002074</name>
</gene>
<evidence type="ECO:0000313" key="1">
    <source>
        <dbReference type="EMBL" id="RYP08167.1"/>
    </source>
</evidence>
<accession>A0A4Q4TQD9</accession>
<evidence type="ECO:0000313" key="2">
    <source>
        <dbReference type="Proteomes" id="UP000293360"/>
    </source>
</evidence>
<organism evidence="1 2">
    <name type="scientific">Monosporascus ibericus</name>
    <dbReference type="NCBI Taxonomy" id="155417"/>
    <lineage>
        <taxon>Eukaryota</taxon>
        <taxon>Fungi</taxon>
        <taxon>Dikarya</taxon>
        <taxon>Ascomycota</taxon>
        <taxon>Pezizomycotina</taxon>
        <taxon>Sordariomycetes</taxon>
        <taxon>Xylariomycetidae</taxon>
        <taxon>Xylariales</taxon>
        <taxon>Xylariales incertae sedis</taxon>
        <taxon>Monosporascus</taxon>
    </lineage>
</organism>
<protein>
    <submittedName>
        <fullName evidence="1">Uncharacterized protein</fullName>
    </submittedName>
</protein>
<dbReference type="STRING" id="155417.A0A4Q4TQD9"/>
<dbReference type="EMBL" id="QJNU01000071">
    <property type="protein sequence ID" value="RYP08167.1"/>
    <property type="molecule type" value="Genomic_DNA"/>
</dbReference>
<name>A0A4Q4TQD9_9PEZI</name>
<dbReference type="OrthoDB" id="3687641at2759"/>
<dbReference type="AlphaFoldDB" id="A0A4Q4TQD9"/>
<sequence length="84" mass="9537">MLTNPWSDFQVEHECRNFDVLNAWVQSCHARTPQSDHKLWTNPVFDHKKYAEHHVATADEDTTEGVAGARESIRVMALAGGDPY</sequence>
<dbReference type="Proteomes" id="UP000293360">
    <property type="component" value="Unassembled WGS sequence"/>
</dbReference>
<reference evidence="1 2" key="1">
    <citation type="submission" date="2018-06" db="EMBL/GenBank/DDBJ databases">
        <title>Complete Genomes of Monosporascus.</title>
        <authorList>
            <person name="Robinson A.J."/>
            <person name="Natvig D.O."/>
        </authorList>
    </citation>
    <scope>NUCLEOTIDE SEQUENCE [LARGE SCALE GENOMIC DNA]</scope>
    <source>
        <strain evidence="1 2">CBS 110550</strain>
    </source>
</reference>